<evidence type="ECO:0000313" key="2">
    <source>
        <dbReference type="Proteomes" id="UP000219048"/>
    </source>
</evidence>
<dbReference type="Proteomes" id="UP000219048">
    <property type="component" value="Unassembled WGS sequence"/>
</dbReference>
<dbReference type="EMBL" id="OBEH01000007">
    <property type="protein sequence ID" value="SNZ01832.1"/>
    <property type="molecule type" value="Genomic_DNA"/>
</dbReference>
<dbReference type="AlphaFoldDB" id="A0A285MXC5"/>
<proteinExistence type="predicted"/>
<name>A0A285MXC5_9FLAO</name>
<protein>
    <submittedName>
        <fullName evidence="1">Uncharacterized protein</fullName>
    </submittedName>
</protein>
<accession>A0A285MXC5</accession>
<reference evidence="2" key="1">
    <citation type="submission" date="2017-09" db="EMBL/GenBank/DDBJ databases">
        <authorList>
            <person name="Varghese N."/>
            <person name="Submissions S."/>
        </authorList>
    </citation>
    <scope>NUCLEOTIDE SEQUENCE [LARGE SCALE GENOMIC DNA]</scope>
    <source>
        <strain evidence="2">DSM 25885</strain>
    </source>
</reference>
<sequence>MPFQEIEAIEVAEAPAPHLTTIEVPEPIVLMVPHHQQEVAVPIEEVAQSTEVLQAIEHLAETQEAISLQEEQRQEVATIEDLPVALEAQEVIEVAVQAEVLEVAEAIGAQEAALEVLAATEVLAAPADRLDLQDHHLHLVEVVEDIKSFKIFIV</sequence>
<gene>
    <name evidence="1" type="ORF">SAMN06265377_3681</name>
</gene>
<evidence type="ECO:0000313" key="1">
    <source>
        <dbReference type="EMBL" id="SNZ01832.1"/>
    </source>
</evidence>
<keyword evidence="2" id="KW-1185">Reference proteome</keyword>
<organism evidence="1 2">
    <name type="scientific">Flagellimonas pacifica</name>
    <dbReference type="NCBI Taxonomy" id="1247520"/>
    <lineage>
        <taxon>Bacteria</taxon>
        <taxon>Pseudomonadati</taxon>
        <taxon>Bacteroidota</taxon>
        <taxon>Flavobacteriia</taxon>
        <taxon>Flavobacteriales</taxon>
        <taxon>Flavobacteriaceae</taxon>
        <taxon>Flagellimonas</taxon>
    </lineage>
</organism>